<dbReference type="PANTHER" id="PTHR36505">
    <property type="entry name" value="BLR1072 PROTEIN"/>
    <property type="match status" value="1"/>
</dbReference>
<dbReference type="Pfam" id="PF05239">
    <property type="entry name" value="PRC"/>
    <property type="match status" value="1"/>
</dbReference>
<evidence type="ECO:0000256" key="1">
    <source>
        <dbReference type="SAM" id="SignalP"/>
    </source>
</evidence>
<feature type="chain" id="PRO_5015717253" description="PRC-barrel domain-containing protein" evidence="1">
    <location>
        <begin position="25"/>
        <end position="267"/>
    </location>
</feature>
<feature type="domain" description="PRC-barrel" evidence="2">
    <location>
        <begin position="162"/>
        <end position="225"/>
    </location>
</feature>
<dbReference type="SUPFAM" id="SSF50346">
    <property type="entry name" value="PRC-barrel domain"/>
    <property type="match status" value="1"/>
</dbReference>
<dbReference type="EMBL" id="QCYH01000015">
    <property type="protein sequence ID" value="PVA08878.1"/>
    <property type="molecule type" value="Genomic_DNA"/>
</dbReference>
<sequence length="267" mass="29276">MRPIKLFLSTMIVSVASLPFAVRAADVEALPDATVSEGQEILQCQNDLLAFEDELARTGFGVLAPGGYIGGYAGYKTGYGLIGTPRQQMQVLRDAAGVYALAGDEKACQMVLASMRKIYEAHDEPVGSETENPEARTAWRRAHLAKAVPVTEMGRLMRADVVIDADLRTADDTMLGEIKDVILDPQRQTIAYVLASRGGFLGLGEELIAVRWTDLRATEDHEIYVLDVSPEAFMAAPKVERQNFAASFDEGWRHRLDQYWAGVVATP</sequence>
<dbReference type="InterPro" id="IPR011033">
    <property type="entry name" value="PRC_barrel-like_sf"/>
</dbReference>
<protein>
    <recommendedName>
        <fullName evidence="2">PRC-barrel domain-containing protein</fullName>
    </recommendedName>
</protein>
<evidence type="ECO:0000313" key="4">
    <source>
        <dbReference type="Proteomes" id="UP000244446"/>
    </source>
</evidence>
<dbReference type="OrthoDB" id="7876889at2"/>
<proteinExistence type="predicted"/>
<dbReference type="Gene3D" id="2.30.30.240">
    <property type="entry name" value="PRC-barrel domain"/>
    <property type="match status" value="1"/>
</dbReference>
<dbReference type="RefSeq" id="WP_108693390.1">
    <property type="nucleotide sequence ID" value="NZ_QCYH01000015.1"/>
</dbReference>
<dbReference type="AlphaFoldDB" id="A0A2T7G3A0"/>
<evidence type="ECO:0000313" key="3">
    <source>
        <dbReference type="EMBL" id="PVA08878.1"/>
    </source>
</evidence>
<dbReference type="PANTHER" id="PTHR36505:SF1">
    <property type="entry name" value="BLR1072 PROTEIN"/>
    <property type="match status" value="1"/>
</dbReference>
<dbReference type="InterPro" id="IPR027275">
    <property type="entry name" value="PRC-brl_dom"/>
</dbReference>
<dbReference type="Proteomes" id="UP000244446">
    <property type="component" value="Unassembled WGS sequence"/>
</dbReference>
<organism evidence="3 4">
    <name type="scientific">Pelagivirga sediminicola</name>
    <dbReference type="NCBI Taxonomy" id="2170575"/>
    <lineage>
        <taxon>Bacteria</taxon>
        <taxon>Pseudomonadati</taxon>
        <taxon>Pseudomonadota</taxon>
        <taxon>Alphaproteobacteria</taxon>
        <taxon>Rhodobacterales</taxon>
        <taxon>Paracoccaceae</taxon>
        <taxon>Pelagivirga</taxon>
    </lineage>
</organism>
<gene>
    <name evidence="3" type="ORF">DC366_16970</name>
</gene>
<feature type="signal peptide" evidence="1">
    <location>
        <begin position="1"/>
        <end position="24"/>
    </location>
</feature>
<evidence type="ECO:0000259" key="2">
    <source>
        <dbReference type="Pfam" id="PF05239"/>
    </source>
</evidence>
<comment type="caution">
    <text evidence="3">The sequence shown here is derived from an EMBL/GenBank/DDBJ whole genome shotgun (WGS) entry which is preliminary data.</text>
</comment>
<name>A0A2T7G3A0_9RHOB</name>
<keyword evidence="1" id="KW-0732">Signal</keyword>
<keyword evidence="4" id="KW-1185">Reference proteome</keyword>
<reference evidence="3 4" key="1">
    <citation type="submission" date="2018-04" db="EMBL/GenBank/DDBJ databases">
        <title>Pelagivirga bohaiensis gen. nov., sp. nov., a bacterium isolated from the Bohai Sea.</title>
        <authorList>
            <person name="Ji X."/>
        </authorList>
    </citation>
    <scope>NUCLEOTIDE SEQUENCE [LARGE SCALE GENOMIC DNA]</scope>
    <source>
        <strain evidence="3 4">BH-SD19</strain>
    </source>
</reference>
<accession>A0A2T7G3A0</accession>